<feature type="domain" description="Myb-like" evidence="4">
    <location>
        <begin position="502"/>
        <end position="556"/>
    </location>
</feature>
<name>A0A835K5X1_9ROSI</name>
<feature type="domain" description="HTH myb-type" evidence="5">
    <location>
        <begin position="502"/>
        <end position="560"/>
    </location>
</feature>
<dbReference type="InterPro" id="IPR009057">
    <property type="entry name" value="Homeodomain-like_sf"/>
</dbReference>
<keyword evidence="2" id="KW-0539">Nucleus</keyword>
<dbReference type="InterPro" id="IPR017930">
    <property type="entry name" value="Myb_dom"/>
</dbReference>
<dbReference type="GO" id="GO:0005634">
    <property type="term" value="C:nucleus"/>
    <property type="evidence" value="ECO:0007669"/>
    <property type="project" value="UniProtKB-SubCell"/>
</dbReference>
<evidence type="ECO:0000259" key="4">
    <source>
        <dbReference type="PROSITE" id="PS50090"/>
    </source>
</evidence>
<feature type="region of interest" description="Disordered" evidence="3">
    <location>
        <begin position="555"/>
        <end position="591"/>
    </location>
</feature>
<reference evidence="6 7" key="1">
    <citation type="submission" date="2020-10" db="EMBL/GenBank/DDBJ databases">
        <title>Plant Genome Project.</title>
        <authorList>
            <person name="Zhang R.-G."/>
        </authorList>
    </citation>
    <scope>NUCLEOTIDE SEQUENCE [LARGE SCALE GENOMIC DNA]</scope>
    <source>
        <strain evidence="6">FAFU-HL-1</strain>
        <tissue evidence="6">Leaf</tissue>
    </source>
</reference>
<proteinExistence type="predicted"/>
<dbReference type="SMART" id="SM00717">
    <property type="entry name" value="SANT"/>
    <property type="match status" value="1"/>
</dbReference>
<dbReference type="PANTHER" id="PTHR47481:SF10">
    <property type="entry name" value="COPIA-LIKE POLYPROTEIN_RETROTRANSPOSON"/>
    <property type="match status" value="1"/>
</dbReference>
<gene>
    <name evidence="6" type="ORF">SADUNF_Sadunf06G0220300</name>
</gene>
<feature type="compositionally biased region" description="Gly residues" evidence="3">
    <location>
        <begin position="267"/>
        <end position="276"/>
    </location>
</feature>
<dbReference type="AlphaFoldDB" id="A0A835K5X1"/>
<comment type="subcellular location">
    <subcellularLocation>
        <location evidence="1">Nucleus</location>
    </subcellularLocation>
</comment>
<dbReference type="Pfam" id="PF00249">
    <property type="entry name" value="Myb_DNA-binding"/>
    <property type="match status" value="1"/>
</dbReference>
<accession>A0A835K5X1</accession>
<dbReference type="PANTHER" id="PTHR47481">
    <property type="match status" value="1"/>
</dbReference>
<comment type="caution">
    <text evidence="6">The sequence shown here is derived from an EMBL/GenBank/DDBJ whole genome shotgun (WGS) entry which is preliminary data.</text>
</comment>
<feature type="compositionally biased region" description="Polar residues" evidence="3">
    <location>
        <begin position="1"/>
        <end position="10"/>
    </location>
</feature>
<protein>
    <submittedName>
        <fullName evidence="6">Uncharacterized protein</fullName>
    </submittedName>
</protein>
<dbReference type="CDD" id="cd00167">
    <property type="entry name" value="SANT"/>
    <property type="match status" value="1"/>
</dbReference>
<dbReference type="Pfam" id="PF14223">
    <property type="entry name" value="Retrotran_gag_2"/>
    <property type="match status" value="1"/>
</dbReference>
<feature type="compositionally biased region" description="Basic and acidic residues" evidence="3">
    <location>
        <begin position="486"/>
        <end position="505"/>
    </location>
</feature>
<sequence length="752" mass="83029">MADQSCDTAASPSSPPPSKPHPSHPALAVSNINTFIKITLDIEKGQYITWSELFKIHARAYQVLDHILPPSAEQMKHDSSHSNIDPTLWSRVDAIVLQWIYGTISEDLLNTILERDSTAALAWERLKDIFSDNKNSRALYLEQEFSKVQMEDFTDASSYCQHLKSLSDQLSNVGAPVSNERLVLQLLSGLTDAYVGVGSQIRHGDTLPLFYKARSMLVLEETTRTKKAAQNPSNSAFFVAPVDSSSANHTHHRHTHNLNRSSNNRSGRGGGGGARGGRNKGRNFGRGSHQPTQLHSGHFNPWRQPFIGSNGLQQQWASSPWAGPWQSWATPPCPYPTSAQQPINQHQPGLLGPQPPQAHMAATTPQAQNSYALTNIQAAMHTLSMVPPDDQWYMDTGATSHMTVHGGLISLPLSPAQSISPHPPVSPTEQSPLPNTSSPTSSSPLEPLRTLSPVRSPLPIPLPSPTEQTTLPIAPPPHSPQMTTRSQHDVQQEMGRKPRCSEDGLNKGAWTPLEDEMLVDYVKTHGEGKWSNIVKETGRLPGRTDNEIKNYWHTNIAKKAPHSQSRRQPRSVDRKQVTPGSENRAETSSNFKNHQTIELQCCTPGVVVPTTALQENNIAQDLVATLAIAPSHTHHEHVSSREGLASGDNDNMSNILTDFHYMEDFYRILDSDYPKLNDINDITGTSAHHSNNTTQVDDDDDYSMSINGCNPREIAEFSEKLLEADWTSNNCVQPDQGFDFMSLLSFLDSTDQ</sequence>
<evidence type="ECO:0000313" key="7">
    <source>
        <dbReference type="Proteomes" id="UP000657918"/>
    </source>
</evidence>
<dbReference type="EMBL" id="JADGMS010000006">
    <property type="protein sequence ID" value="KAF9681385.1"/>
    <property type="molecule type" value="Genomic_DNA"/>
</dbReference>
<dbReference type="Proteomes" id="UP000657918">
    <property type="component" value="Unassembled WGS sequence"/>
</dbReference>
<evidence type="ECO:0000256" key="2">
    <source>
        <dbReference type="ARBA" id="ARBA00023242"/>
    </source>
</evidence>
<dbReference type="InterPro" id="IPR001005">
    <property type="entry name" value="SANT/Myb"/>
</dbReference>
<feature type="compositionally biased region" description="Polar residues" evidence="3">
    <location>
        <begin position="578"/>
        <end position="591"/>
    </location>
</feature>
<dbReference type="PROSITE" id="PS51294">
    <property type="entry name" value="HTH_MYB"/>
    <property type="match status" value="1"/>
</dbReference>
<feature type="region of interest" description="Disordered" evidence="3">
    <location>
        <begin position="1"/>
        <end position="24"/>
    </location>
</feature>
<organism evidence="6 7">
    <name type="scientific">Salix dunnii</name>
    <dbReference type="NCBI Taxonomy" id="1413687"/>
    <lineage>
        <taxon>Eukaryota</taxon>
        <taxon>Viridiplantae</taxon>
        <taxon>Streptophyta</taxon>
        <taxon>Embryophyta</taxon>
        <taxon>Tracheophyta</taxon>
        <taxon>Spermatophyta</taxon>
        <taxon>Magnoliopsida</taxon>
        <taxon>eudicotyledons</taxon>
        <taxon>Gunneridae</taxon>
        <taxon>Pentapetalae</taxon>
        <taxon>rosids</taxon>
        <taxon>fabids</taxon>
        <taxon>Malpighiales</taxon>
        <taxon>Salicaceae</taxon>
        <taxon>Saliceae</taxon>
        <taxon>Salix</taxon>
    </lineage>
</organism>
<evidence type="ECO:0000256" key="1">
    <source>
        <dbReference type="ARBA" id="ARBA00004123"/>
    </source>
</evidence>
<dbReference type="SUPFAM" id="SSF46689">
    <property type="entry name" value="Homeodomain-like"/>
    <property type="match status" value="1"/>
</dbReference>
<feature type="region of interest" description="Disordered" evidence="3">
    <location>
        <begin position="413"/>
        <end position="508"/>
    </location>
</feature>
<evidence type="ECO:0000313" key="6">
    <source>
        <dbReference type="EMBL" id="KAF9681385.1"/>
    </source>
</evidence>
<dbReference type="PROSITE" id="PS50090">
    <property type="entry name" value="MYB_LIKE"/>
    <property type="match status" value="1"/>
</dbReference>
<keyword evidence="7" id="KW-1185">Reference proteome</keyword>
<feature type="compositionally biased region" description="Basic residues" evidence="3">
    <location>
        <begin position="559"/>
        <end position="569"/>
    </location>
</feature>
<dbReference type="Gene3D" id="1.10.10.60">
    <property type="entry name" value="Homeodomain-like"/>
    <property type="match status" value="1"/>
</dbReference>
<dbReference type="OrthoDB" id="849991at2759"/>
<feature type="region of interest" description="Disordered" evidence="3">
    <location>
        <begin position="244"/>
        <end position="350"/>
    </location>
</feature>
<evidence type="ECO:0000259" key="5">
    <source>
        <dbReference type="PROSITE" id="PS51294"/>
    </source>
</evidence>
<feature type="compositionally biased region" description="Low complexity" evidence="3">
    <location>
        <begin position="431"/>
        <end position="453"/>
    </location>
</feature>
<evidence type="ECO:0000256" key="3">
    <source>
        <dbReference type="SAM" id="MobiDB-lite"/>
    </source>
</evidence>